<keyword evidence="9" id="KW-0472">Membrane</keyword>
<reference evidence="12 13" key="1">
    <citation type="submission" date="2018-03" db="EMBL/GenBank/DDBJ databases">
        <title>Genome sequence of Moorella humiferrea DSM 23265.</title>
        <authorList>
            <person name="Poehlein A."/>
            <person name="Daniel R."/>
        </authorList>
    </citation>
    <scope>NUCLEOTIDE SEQUENCE [LARGE SCALE GENOMIC DNA]</scope>
    <source>
        <strain evidence="12 13">DSM 23265</strain>
    </source>
</reference>
<dbReference type="EMBL" id="PVXM01000044">
    <property type="protein sequence ID" value="PRR71201.1"/>
    <property type="molecule type" value="Genomic_DNA"/>
</dbReference>
<keyword evidence="12" id="KW-0346">Stress response</keyword>
<keyword evidence="5 8" id="KW-0482">Metalloprotease</keyword>
<dbReference type="RefSeq" id="WP_106005699.1">
    <property type="nucleotide sequence ID" value="NZ_CP136419.1"/>
</dbReference>
<evidence type="ECO:0000256" key="8">
    <source>
        <dbReference type="RuleBase" id="RU003983"/>
    </source>
</evidence>
<evidence type="ECO:0000256" key="1">
    <source>
        <dbReference type="ARBA" id="ARBA00022670"/>
    </source>
</evidence>
<keyword evidence="9" id="KW-1133">Transmembrane helix</keyword>
<feature type="binding site" evidence="7">
    <location>
        <position position="351"/>
    </location>
    <ligand>
        <name>Zn(2+)</name>
        <dbReference type="ChEBI" id="CHEBI:29105"/>
        <note>catalytic</note>
    </ligand>
</feature>
<evidence type="ECO:0000313" key="13">
    <source>
        <dbReference type="Proteomes" id="UP000238415"/>
    </source>
</evidence>
<dbReference type="CDD" id="cd07343">
    <property type="entry name" value="M48A_Zmpste24p_like"/>
    <property type="match status" value="1"/>
</dbReference>
<evidence type="ECO:0000313" key="12">
    <source>
        <dbReference type="EMBL" id="PRR71201.1"/>
    </source>
</evidence>
<feature type="active site" evidence="6">
    <location>
        <position position="275"/>
    </location>
</feature>
<feature type="transmembrane region" description="Helical" evidence="9">
    <location>
        <begin position="6"/>
        <end position="29"/>
    </location>
</feature>
<dbReference type="Gene3D" id="3.30.2010.10">
    <property type="entry name" value="Metalloproteases ('zincins'), catalytic domain"/>
    <property type="match status" value="1"/>
</dbReference>
<accession>A0A2T0AQA5</accession>
<proteinExistence type="inferred from homology"/>
<evidence type="ECO:0000259" key="10">
    <source>
        <dbReference type="Pfam" id="PF01435"/>
    </source>
</evidence>
<feature type="active site" description="Proton donor" evidence="6">
    <location>
        <position position="355"/>
    </location>
</feature>
<evidence type="ECO:0000256" key="5">
    <source>
        <dbReference type="ARBA" id="ARBA00023049"/>
    </source>
</evidence>
<comment type="caution">
    <text evidence="12">The sequence shown here is derived from an EMBL/GenBank/DDBJ whole genome shotgun (WGS) entry which is preliminary data.</text>
</comment>
<dbReference type="PANTHER" id="PTHR10120">
    <property type="entry name" value="CAAX PRENYL PROTEASE 1"/>
    <property type="match status" value="1"/>
</dbReference>
<evidence type="ECO:0000256" key="4">
    <source>
        <dbReference type="ARBA" id="ARBA00022833"/>
    </source>
</evidence>
<dbReference type="OrthoDB" id="9781930at2"/>
<feature type="domain" description="Peptidase M48" evidence="10">
    <location>
        <begin position="206"/>
        <end position="408"/>
    </location>
</feature>
<dbReference type="Pfam" id="PF01435">
    <property type="entry name" value="Peptidase_M48"/>
    <property type="match status" value="1"/>
</dbReference>
<keyword evidence="3 8" id="KW-0378">Hydrolase</keyword>
<feature type="transmembrane region" description="Helical" evidence="9">
    <location>
        <begin position="146"/>
        <end position="166"/>
    </location>
</feature>
<comment type="similarity">
    <text evidence="8">Belongs to the peptidase M48 family.</text>
</comment>
<keyword evidence="13" id="KW-1185">Reference proteome</keyword>
<evidence type="ECO:0000256" key="6">
    <source>
        <dbReference type="PIRSR" id="PIRSR627057-1"/>
    </source>
</evidence>
<feature type="binding site" evidence="7">
    <location>
        <position position="278"/>
    </location>
    <ligand>
        <name>Zn(2+)</name>
        <dbReference type="ChEBI" id="CHEBI:29105"/>
        <note>catalytic</note>
    </ligand>
</feature>
<evidence type="ECO:0000259" key="11">
    <source>
        <dbReference type="Pfam" id="PF16491"/>
    </source>
</evidence>
<evidence type="ECO:0000256" key="9">
    <source>
        <dbReference type="SAM" id="Phobius"/>
    </source>
</evidence>
<feature type="transmembrane region" description="Helical" evidence="9">
    <location>
        <begin position="172"/>
        <end position="194"/>
    </location>
</feature>
<evidence type="ECO:0000256" key="7">
    <source>
        <dbReference type="PIRSR" id="PIRSR627057-2"/>
    </source>
</evidence>
<dbReference type="GO" id="GO:0046872">
    <property type="term" value="F:metal ion binding"/>
    <property type="evidence" value="ECO:0007669"/>
    <property type="project" value="UniProtKB-KW"/>
</dbReference>
<feature type="transmembrane region" description="Helical" evidence="9">
    <location>
        <begin position="288"/>
        <end position="308"/>
    </location>
</feature>
<dbReference type="InterPro" id="IPR032456">
    <property type="entry name" value="Peptidase_M48_N"/>
</dbReference>
<dbReference type="GO" id="GO:0004222">
    <property type="term" value="F:metalloendopeptidase activity"/>
    <property type="evidence" value="ECO:0007669"/>
    <property type="project" value="InterPro"/>
</dbReference>
<protein>
    <submittedName>
        <fullName evidence="12">Heat shock protein HtpX</fullName>
    </submittedName>
</protein>
<comment type="cofactor">
    <cofactor evidence="7 8">
        <name>Zn(2+)</name>
        <dbReference type="ChEBI" id="CHEBI:29105"/>
    </cofactor>
    <text evidence="7 8">Binds 1 zinc ion per subunit.</text>
</comment>
<keyword evidence="9" id="KW-0812">Transmembrane</keyword>
<keyword evidence="2 7" id="KW-0479">Metal-binding</keyword>
<feature type="transmembrane region" description="Helical" evidence="9">
    <location>
        <begin position="96"/>
        <end position="125"/>
    </location>
</feature>
<feature type="transmembrane region" description="Helical" evidence="9">
    <location>
        <begin position="58"/>
        <end position="76"/>
    </location>
</feature>
<keyword evidence="1 8" id="KW-0645">Protease</keyword>
<dbReference type="AlphaFoldDB" id="A0A2T0AQA5"/>
<evidence type="ECO:0000256" key="3">
    <source>
        <dbReference type="ARBA" id="ARBA00022801"/>
    </source>
</evidence>
<organism evidence="12 13">
    <name type="scientific">Neomoorella humiferrea</name>
    <dbReference type="NCBI Taxonomy" id="676965"/>
    <lineage>
        <taxon>Bacteria</taxon>
        <taxon>Bacillati</taxon>
        <taxon>Bacillota</taxon>
        <taxon>Clostridia</taxon>
        <taxon>Neomoorellales</taxon>
        <taxon>Neomoorellaceae</taxon>
        <taxon>Neomoorella</taxon>
    </lineage>
</organism>
<dbReference type="GO" id="GO:0071586">
    <property type="term" value="P:CAAX-box protein processing"/>
    <property type="evidence" value="ECO:0007669"/>
    <property type="project" value="InterPro"/>
</dbReference>
<dbReference type="Proteomes" id="UP000238415">
    <property type="component" value="Unassembled WGS sequence"/>
</dbReference>
<keyword evidence="4 7" id="KW-0862">Zinc</keyword>
<gene>
    <name evidence="12" type="ORF">MOHU_17480</name>
</gene>
<dbReference type="Pfam" id="PF16491">
    <property type="entry name" value="Peptidase_M48_N"/>
    <property type="match status" value="1"/>
</dbReference>
<feature type="domain" description="CAAX prenyl protease 1 N-terminal" evidence="11">
    <location>
        <begin position="33"/>
        <end position="201"/>
    </location>
</feature>
<dbReference type="InterPro" id="IPR001915">
    <property type="entry name" value="Peptidase_M48"/>
</dbReference>
<dbReference type="InterPro" id="IPR027057">
    <property type="entry name" value="CAXX_Prtase_1"/>
</dbReference>
<name>A0A2T0AQA5_9FIRM</name>
<sequence>MTSKAGLVWSILLITAGIVSLAFIFYTLFPGKVPSVAGQYFTPSEIERARHYQQIMRLLGVMAFLAQVVCLVWLVASTRAMAWSDTVLRITGGRYYPALIIYFILIWILLKVVALPFNFYGGFIVQHQWGFSTQNLGSWWMDYLKGGVLELVLAGIGVTLLFWSSGRWPHTWWAVAALFLSGWLFISTFLWPLLVAPLFNRFQPIEEGPVKTTVDRLAERAGLKIKEILVMDASRRTTKANAYFTGLGSTKRIVLYDNLLKNYPLEEVEAVIAHEMAHWQRGHIFRSLLWSVGANFLLLGMLYAVLKITFTYEIARPGPYPPHLLVATLLFLQLVSFLGQPLQNAISRHYEREADRVALQLTGNPDAMIRLHIDLARKNLSDIAPPPFITWLTASHPSPLERIREAEEVTR</sequence>
<feature type="binding site" evidence="7">
    <location>
        <position position="274"/>
    </location>
    <ligand>
        <name>Zn(2+)</name>
        <dbReference type="ChEBI" id="CHEBI:29105"/>
        <note>catalytic</note>
    </ligand>
</feature>
<evidence type="ECO:0000256" key="2">
    <source>
        <dbReference type="ARBA" id="ARBA00022723"/>
    </source>
</evidence>